<evidence type="ECO:0000256" key="7">
    <source>
        <dbReference type="ARBA" id="ARBA00023163"/>
    </source>
</evidence>
<keyword evidence="7 9" id="KW-0804">Transcription</keyword>
<comment type="subcellular location">
    <subcellularLocation>
        <location evidence="1 9">Nucleus</location>
    </subcellularLocation>
</comment>
<dbReference type="InParanoid" id="A0A7R8YQL4"/>
<dbReference type="GO" id="GO:0003713">
    <property type="term" value="F:transcription coactivator activity"/>
    <property type="evidence" value="ECO:0007669"/>
    <property type="project" value="TreeGrafter"/>
</dbReference>
<evidence type="ECO:0000256" key="1">
    <source>
        <dbReference type="ARBA" id="ARBA00004123"/>
    </source>
</evidence>
<keyword evidence="14" id="KW-1185">Reference proteome</keyword>
<feature type="compositionally biased region" description="Polar residues" evidence="10">
    <location>
        <begin position="481"/>
        <end position="490"/>
    </location>
</feature>
<dbReference type="InterPro" id="IPR051139">
    <property type="entry name" value="Mediator_complx_sub13"/>
</dbReference>
<gene>
    <name evidence="13" type="ORF">HERILL_LOCUS5068</name>
</gene>
<dbReference type="PANTHER" id="PTHR48249">
    <property type="entry name" value="MEDIATOR OF RNA POLYMERASE II TRANSCRIPTION SUBUNIT 13"/>
    <property type="match status" value="1"/>
</dbReference>
<evidence type="ECO:0000256" key="5">
    <source>
        <dbReference type="ARBA" id="ARBA00023015"/>
    </source>
</evidence>
<dbReference type="GO" id="GO:0045944">
    <property type="term" value="P:positive regulation of transcription by RNA polymerase II"/>
    <property type="evidence" value="ECO:0007669"/>
    <property type="project" value="TreeGrafter"/>
</dbReference>
<dbReference type="FunCoup" id="A0A7R8YQL4">
    <property type="interactions" value="1797"/>
</dbReference>
<dbReference type="EMBL" id="LR899010">
    <property type="protein sequence ID" value="CAD7081996.1"/>
    <property type="molecule type" value="Genomic_DNA"/>
</dbReference>
<feature type="compositionally biased region" description="Polar residues" evidence="10">
    <location>
        <begin position="516"/>
        <end position="525"/>
    </location>
</feature>
<reference evidence="13 14" key="1">
    <citation type="submission" date="2020-11" db="EMBL/GenBank/DDBJ databases">
        <authorList>
            <person name="Wallbank WR R."/>
            <person name="Pardo Diaz C."/>
            <person name="Kozak K."/>
            <person name="Martin S."/>
            <person name="Jiggins C."/>
            <person name="Moest M."/>
            <person name="Warren A I."/>
            <person name="Generalovic N T."/>
            <person name="Byers J.R.P. K."/>
            <person name="Montejo-Kovacevich G."/>
            <person name="Yen C E."/>
        </authorList>
    </citation>
    <scope>NUCLEOTIDE SEQUENCE [LARGE SCALE GENOMIC DNA]</scope>
</reference>
<dbReference type="PANTHER" id="PTHR48249:SF3">
    <property type="entry name" value="MEDIATOR OF RNA POLYMERASE II TRANSCRIPTION SUBUNIT 13"/>
    <property type="match status" value="1"/>
</dbReference>
<evidence type="ECO:0000259" key="11">
    <source>
        <dbReference type="Pfam" id="PF06333"/>
    </source>
</evidence>
<feature type="region of interest" description="Disordered" evidence="10">
    <location>
        <begin position="871"/>
        <end position="907"/>
    </location>
</feature>
<evidence type="ECO:0000256" key="4">
    <source>
        <dbReference type="ARBA" id="ARBA00022491"/>
    </source>
</evidence>
<dbReference type="OrthoDB" id="103819at2759"/>
<dbReference type="Pfam" id="PF06333">
    <property type="entry name" value="Med13_C"/>
    <property type="match status" value="1"/>
</dbReference>
<keyword evidence="8 9" id="KW-0539">Nucleus</keyword>
<accession>A0A7R8YQL4</accession>
<feature type="compositionally biased region" description="Polar residues" evidence="10">
    <location>
        <begin position="878"/>
        <end position="893"/>
    </location>
</feature>
<protein>
    <recommendedName>
        <fullName evidence="3 9">Mediator of RNA polymerase II transcription subunit 13</fullName>
    </recommendedName>
</protein>
<feature type="compositionally biased region" description="Polar residues" evidence="10">
    <location>
        <begin position="2128"/>
        <end position="2139"/>
    </location>
</feature>
<feature type="region of interest" description="Disordered" evidence="10">
    <location>
        <begin position="2128"/>
        <end position="2162"/>
    </location>
</feature>
<feature type="compositionally biased region" description="Polar residues" evidence="10">
    <location>
        <begin position="1156"/>
        <end position="1173"/>
    </location>
</feature>
<feature type="compositionally biased region" description="Polar residues" evidence="10">
    <location>
        <begin position="594"/>
        <end position="606"/>
    </location>
</feature>
<organism evidence="13 14">
    <name type="scientific">Hermetia illucens</name>
    <name type="common">Black soldier fly</name>
    <dbReference type="NCBI Taxonomy" id="343691"/>
    <lineage>
        <taxon>Eukaryota</taxon>
        <taxon>Metazoa</taxon>
        <taxon>Ecdysozoa</taxon>
        <taxon>Arthropoda</taxon>
        <taxon>Hexapoda</taxon>
        <taxon>Insecta</taxon>
        <taxon>Pterygota</taxon>
        <taxon>Neoptera</taxon>
        <taxon>Endopterygota</taxon>
        <taxon>Diptera</taxon>
        <taxon>Brachycera</taxon>
        <taxon>Stratiomyomorpha</taxon>
        <taxon>Stratiomyidae</taxon>
        <taxon>Hermetiinae</taxon>
        <taxon>Hermetia</taxon>
    </lineage>
</organism>
<keyword evidence="6 9" id="KW-0010">Activator</keyword>
<evidence type="ECO:0000313" key="13">
    <source>
        <dbReference type="EMBL" id="CAD7081996.1"/>
    </source>
</evidence>
<evidence type="ECO:0000256" key="8">
    <source>
        <dbReference type="ARBA" id="ARBA00023242"/>
    </source>
</evidence>
<proteinExistence type="inferred from homology"/>
<feature type="compositionally biased region" description="Polar residues" evidence="10">
    <location>
        <begin position="1725"/>
        <end position="1734"/>
    </location>
</feature>
<feature type="compositionally biased region" description="Polar residues" evidence="10">
    <location>
        <begin position="1116"/>
        <end position="1126"/>
    </location>
</feature>
<evidence type="ECO:0000256" key="9">
    <source>
        <dbReference type="RuleBase" id="RU364134"/>
    </source>
</evidence>
<keyword evidence="5 9" id="KW-0805">Transcription regulation</keyword>
<feature type="region of interest" description="Disordered" evidence="10">
    <location>
        <begin position="1619"/>
        <end position="1641"/>
    </location>
</feature>
<feature type="region of interest" description="Disordered" evidence="10">
    <location>
        <begin position="1674"/>
        <end position="1743"/>
    </location>
</feature>
<dbReference type="InterPro" id="IPR041285">
    <property type="entry name" value="MID_MedPIWI"/>
</dbReference>
<name>A0A7R8YQL4_HERIL</name>
<feature type="region of interest" description="Disordered" evidence="10">
    <location>
        <begin position="997"/>
        <end position="1065"/>
    </location>
</feature>
<feature type="region of interest" description="Disordered" evidence="10">
    <location>
        <begin position="315"/>
        <end position="334"/>
    </location>
</feature>
<dbReference type="GO" id="GO:0016592">
    <property type="term" value="C:mediator complex"/>
    <property type="evidence" value="ECO:0007669"/>
    <property type="project" value="InterPro"/>
</dbReference>
<dbReference type="OMA" id="WWGEDPS"/>
<feature type="compositionally biased region" description="Low complexity" evidence="10">
    <location>
        <begin position="436"/>
        <end position="460"/>
    </location>
</feature>
<dbReference type="Proteomes" id="UP000594454">
    <property type="component" value="Chromosome 2"/>
</dbReference>
<dbReference type="Pfam" id="PF18296">
    <property type="entry name" value="MID_MedPIWI"/>
    <property type="match status" value="1"/>
</dbReference>
<evidence type="ECO:0000259" key="12">
    <source>
        <dbReference type="Pfam" id="PF18296"/>
    </source>
</evidence>
<feature type="compositionally biased region" description="Pro residues" evidence="10">
    <location>
        <begin position="1690"/>
        <end position="1699"/>
    </location>
</feature>
<feature type="compositionally biased region" description="Polar residues" evidence="10">
    <location>
        <begin position="2150"/>
        <end position="2162"/>
    </location>
</feature>
<keyword evidence="4 9" id="KW-0678">Repressor</keyword>
<evidence type="ECO:0000256" key="2">
    <source>
        <dbReference type="ARBA" id="ARBA00009354"/>
    </source>
</evidence>
<feature type="compositionally biased region" description="Polar residues" evidence="10">
    <location>
        <begin position="545"/>
        <end position="557"/>
    </location>
</feature>
<feature type="compositionally biased region" description="Low complexity" evidence="10">
    <location>
        <begin position="578"/>
        <end position="590"/>
    </location>
</feature>
<comment type="similarity">
    <text evidence="2 9">Belongs to the Mediator complex subunit 13 family.</text>
</comment>
<feature type="compositionally biased region" description="Low complexity" evidence="10">
    <location>
        <begin position="491"/>
        <end position="507"/>
    </location>
</feature>
<sequence length="2300" mass="253304">MTHQNHQTNGASLEDCHTNFFALTDLCGIKWRKFLFGERPNASGEPLDDPILQSYTQCLSKDILCVWRRVAAPKQDPDPNATIPFDIVSTHTHPPLALTAAKELWIFWYGDEPNFQDLVDPRLIESSDANAQGAWESGLSYECRSLLFKALHNLIERCLLSRDIVRLGKWFVQPCSSKDQLFGKSSHHLSFSFAFFVHGESTVCASMDLREHPAVRPLSPEYLAEAAAAAQGSGDVRLKPVILAPFGLAATLTGNSFKSSDPATDKLLRDWCCFYPLCNKENADLPQMVEIITGGVKMRYPSKYVLTTELDNVDCSPKEESKASPPPQQQILKPPSSENYLIQQQQQQRQQLPLPYIHSPPPAATLLPESVWQDCITNPATASANCNLGQSGSLVNNGGSISNSSNNNNIWNFFDPTQKTTCSCTKCRKSNGGNRASSSCGITSSSASSGSSKSGGASSSRAEKTSSRANRVPFHRRQLPSLASQPPQNHSQSRSTAISSFSSSSSKISEKDSVDTKGQLQSDVGISQDMGGNPSTGDSIGASFDTFSHQRPSNLGTPQGGGASTYSRNPHSIGDSMAVPSVGSPSSAGPSPHPNSTLSQPTSVPPTDQLLAASPRPPTSVPTIQPLTPIDHLDKNTPAPTPTDQHDNKSVTASPYIQQNPSVEPPQSAEGISCPDSVGPVKKVEPTSVASSGNDHRPNNGMGTMANNTAAMNNFMALLKRPRLQINEYENCADEETTSHPLLYNFSKMEAWMNLLVKNLKPNDKTQELPHWNRKRRLKEMYEQQPHASSPMFSPSSLLFGGTSAAGNEAALKDHIADAFGSVKSEDTCMLQAHEIKKEVEEIKDKDGHDNLFTSAGLQVTCEIPDQIFDNSDDNSTDDALQVQTPPGSNKSSGCGMEELKKPLCTNNSSMGILRPEELSHMFPTPPSHEHHPNSSPCSGGMTDIPMNDMLETRVKQEIYVDFGSPPGEPIKDWSYVFIPPVTYTLASSSKYAPLTNLPSQSMPPITIPPNTIYKPTARQQPPPRQQQQDQPIQQMQMQQQHHQHLNIPPNNVGAMISSGNNPNNLGLGMIEREKQLPPMFSGNPLPRPPSASLLNYGGPQAMLQQQMATRTTISPISPATGQQMSAFPGGSPLSHSYRRTPVQPPPPPYELAVSSPDTSTSSYLNKQFNSQEPPTPSSTTTRAPEANSLLVNVLLYDTELNIFRDHNFDSCTLCVCNADAQKCVGNIRGADSGLYVSLPGTSFNPAVSNGVVPPGLHQQNAMSAGGNSSMRSLSAFGGIDSPSAVGSGAIGNQHQTGYVDEDPITCRCGFSAVVNRRLAHRSGLFYEDEMEITGMAEDPGFYKKKSILSVLLHTGCINSDENSNSNDSAIAQRVMDLLRDQCTIIQSSSSSIQRTITRYKRRTATSELIRKLNILEFADANDVTCLAIEQGRIAYESSMGLNNRMDVEAYRVQKNNISVHKWPYMMADGTRNNQDIIRMMNSMQPLLQNAFHSKNRKRWEATYVVKGPLTWRQFHMLAGRGVGQCEPQPIPSLIVGHEKDWLSVAPYAIQYWDKLMLEPFAYPRDVVYLVVSPEDDYVVSRVRGFFKELSTTYEMCKLGRHTPIKGWDGILQVGCRNNRDSSAGNEHSVSSDENSQNSGSESKFIEQLKLYVNAFQNMLVPYLSRIPGDRSLLDPPKDLNSNLSKDRPLPSPMPPPNTPDSQSQCSDKAPSTPKCDNETETQRDNLSTSTPANATVLDPLSGHDDDVNPPVIVIYVIDPFTIGSDSHDLQRASCLSLLKSYSELLATVPEAIRSNINFQIISLESVLELGRNRSRLRSSDEMKALSLSVFSQSRRYLAHSAKVKSLTGFGTAANMELFLKSKDEKNRAAYKMYTPPYILAPIHEKSDKTDTFRLKNIDQQYSVMYCNYCLSEDQSWLLASATDERGELMETITINIDIPNIRRRRHAPARRLGLRKLMDFILGIISRTMQPWRLVIGRIGRIGHGELKSWSWLLSKQNLQKVSKELKDICKQCSILSPHQVPSILSACLVTLEPDSNFRVMPDQFTPDERFSQISMQNPLSTPQDVTCTHILVFPTSAVSQSYQRAFNETHINGLENDDMIFDFGEEDEQIGDVNSMGDIFDWEEPMQQSPERNSNHGSPGCMEDNRSRQSPGTGGNAFNSLRNMHDAQDIEEVGTVLQQPLALGYLVSTAPTGPMPPWFWSSCPHMENVCPVFLKTALHLHVSAIQQSSDDPLIQNHSSATDHPLDSSFTADVLRYVLEGYNVLSWLAMDSNTHDRLSCLPINVQVLMQLYHMAASMA</sequence>
<feature type="region of interest" description="Disordered" evidence="10">
    <location>
        <begin position="1116"/>
        <end position="1185"/>
    </location>
</feature>
<evidence type="ECO:0000256" key="3">
    <source>
        <dbReference type="ARBA" id="ARBA00019618"/>
    </source>
</evidence>
<evidence type="ECO:0000313" key="14">
    <source>
        <dbReference type="Proteomes" id="UP000594454"/>
    </source>
</evidence>
<comment type="subunit">
    <text evidence="9">Component of the Mediator complex.</text>
</comment>
<feature type="domain" description="MID" evidence="12">
    <location>
        <begin position="1565"/>
        <end position="1836"/>
    </location>
</feature>
<dbReference type="InterPro" id="IPR009401">
    <property type="entry name" value="Med13_C"/>
</dbReference>
<feature type="compositionally biased region" description="Polar residues" evidence="10">
    <location>
        <begin position="1621"/>
        <end position="1641"/>
    </location>
</feature>
<feature type="region of interest" description="Disordered" evidence="10">
    <location>
        <begin position="429"/>
        <end position="701"/>
    </location>
</feature>
<evidence type="ECO:0000256" key="6">
    <source>
        <dbReference type="ARBA" id="ARBA00023159"/>
    </source>
</evidence>
<feature type="domain" description="Mediator complex subunit Med13 C-terminal" evidence="11">
    <location>
        <begin position="1874"/>
        <end position="2289"/>
    </location>
</feature>
<feature type="compositionally biased region" description="Low complexity" evidence="10">
    <location>
        <begin position="1026"/>
        <end position="1041"/>
    </location>
</feature>
<comment type="function">
    <text evidence="9">Component of the Mediator complex, a coactivator involved in regulated transcription of nearly all RNA polymerase II-dependent genes. Mediator functions as a bridge to convey information from gene-specific regulatory proteins to the basal RNA polymerase II transcription machinery. Mediator is recruited to promoters by direct interactions with regulatory proteins and serves as a scaffold for the assembly of a functional preinitiation complex with RNA polymerase II and the general transcription factors.</text>
</comment>
<feature type="compositionally biased region" description="Polar residues" evidence="10">
    <location>
        <begin position="650"/>
        <end position="662"/>
    </location>
</feature>
<evidence type="ECO:0000256" key="10">
    <source>
        <dbReference type="SAM" id="MobiDB-lite"/>
    </source>
</evidence>